<organism evidence="2 3">
    <name type="scientific">Ciona intestinalis</name>
    <name type="common">Transparent sea squirt</name>
    <name type="synonym">Ascidia intestinalis</name>
    <dbReference type="NCBI Taxonomy" id="7719"/>
    <lineage>
        <taxon>Eukaryota</taxon>
        <taxon>Metazoa</taxon>
        <taxon>Chordata</taxon>
        <taxon>Tunicata</taxon>
        <taxon>Ascidiacea</taxon>
        <taxon>Phlebobranchia</taxon>
        <taxon>Cionidae</taxon>
        <taxon>Ciona</taxon>
    </lineage>
</organism>
<name>H2Y173_CIOIN</name>
<keyword evidence="1" id="KW-0812">Transmembrane</keyword>
<feature type="transmembrane region" description="Helical" evidence="1">
    <location>
        <begin position="16"/>
        <end position="37"/>
    </location>
</feature>
<reference evidence="3" key="1">
    <citation type="journal article" date="2002" name="Science">
        <title>The draft genome of Ciona intestinalis: insights into chordate and vertebrate origins.</title>
        <authorList>
            <person name="Dehal P."/>
            <person name="Satou Y."/>
            <person name="Campbell R.K."/>
            <person name="Chapman J."/>
            <person name="Degnan B."/>
            <person name="De Tomaso A."/>
            <person name="Davidson B."/>
            <person name="Di Gregorio A."/>
            <person name="Gelpke M."/>
            <person name="Goodstein D.M."/>
            <person name="Harafuji N."/>
            <person name="Hastings K.E."/>
            <person name="Ho I."/>
            <person name="Hotta K."/>
            <person name="Huang W."/>
            <person name="Kawashima T."/>
            <person name="Lemaire P."/>
            <person name="Martinez D."/>
            <person name="Meinertzhagen I.A."/>
            <person name="Necula S."/>
            <person name="Nonaka M."/>
            <person name="Putnam N."/>
            <person name="Rash S."/>
            <person name="Saiga H."/>
            <person name="Satake M."/>
            <person name="Terry A."/>
            <person name="Yamada L."/>
            <person name="Wang H.G."/>
            <person name="Awazu S."/>
            <person name="Azumi K."/>
            <person name="Boore J."/>
            <person name="Branno M."/>
            <person name="Chin-Bow S."/>
            <person name="DeSantis R."/>
            <person name="Doyle S."/>
            <person name="Francino P."/>
            <person name="Keys D.N."/>
            <person name="Haga S."/>
            <person name="Hayashi H."/>
            <person name="Hino K."/>
            <person name="Imai K.S."/>
            <person name="Inaba K."/>
            <person name="Kano S."/>
            <person name="Kobayashi K."/>
            <person name="Kobayashi M."/>
            <person name="Lee B.I."/>
            <person name="Makabe K.W."/>
            <person name="Manohar C."/>
            <person name="Matassi G."/>
            <person name="Medina M."/>
            <person name="Mochizuki Y."/>
            <person name="Mount S."/>
            <person name="Morishita T."/>
            <person name="Miura S."/>
            <person name="Nakayama A."/>
            <person name="Nishizaka S."/>
            <person name="Nomoto H."/>
            <person name="Ohta F."/>
            <person name="Oishi K."/>
            <person name="Rigoutsos I."/>
            <person name="Sano M."/>
            <person name="Sasaki A."/>
            <person name="Sasakura Y."/>
            <person name="Shoguchi E."/>
            <person name="Shin-i T."/>
            <person name="Spagnuolo A."/>
            <person name="Stainier D."/>
            <person name="Suzuki M.M."/>
            <person name="Tassy O."/>
            <person name="Takatori N."/>
            <person name="Tokuoka M."/>
            <person name="Yagi K."/>
            <person name="Yoshizaki F."/>
            <person name="Wada S."/>
            <person name="Zhang C."/>
            <person name="Hyatt P.D."/>
            <person name="Larimer F."/>
            <person name="Detter C."/>
            <person name="Doggett N."/>
            <person name="Glavina T."/>
            <person name="Hawkins T."/>
            <person name="Richardson P."/>
            <person name="Lucas S."/>
            <person name="Kohara Y."/>
            <person name="Levine M."/>
            <person name="Satoh N."/>
            <person name="Rokhsar D.S."/>
        </authorList>
    </citation>
    <scope>NUCLEOTIDE SEQUENCE [LARGE SCALE GENOMIC DNA]</scope>
</reference>
<dbReference type="Ensembl" id="ENSCINT00000035776.1">
    <property type="protein sequence ID" value="ENSCINP00000035657.1"/>
    <property type="gene ID" value="ENSCING00000018162.1"/>
</dbReference>
<dbReference type="Proteomes" id="UP000008144">
    <property type="component" value="Unassembled WGS sequence"/>
</dbReference>
<proteinExistence type="predicted"/>
<reference evidence="2" key="2">
    <citation type="submission" date="2025-08" db="UniProtKB">
        <authorList>
            <consortium name="Ensembl"/>
        </authorList>
    </citation>
    <scope>IDENTIFICATION</scope>
</reference>
<protein>
    <submittedName>
        <fullName evidence="2">Uncharacterized protein</fullName>
    </submittedName>
</protein>
<dbReference type="AlphaFoldDB" id="H2Y173"/>
<evidence type="ECO:0000256" key="1">
    <source>
        <dbReference type="SAM" id="Phobius"/>
    </source>
</evidence>
<evidence type="ECO:0000313" key="2">
    <source>
        <dbReference type="Ensembl" id="ENSCINP00000035657.1"/>
    </source>
</evidence>
<accession>H2Y173</accession>
<dbReference type="HOGENOM" id="CLU_3207348_0_0_1"/>
<dbReference type="InParanoid" id="H2Y173"/>
<sequence>MDGFLRFSLKKLIKSYTFYLIHCYIAWQTFVILLYFFHLSNCLII</sequence>
<keyword evidence="1" id="KW-0472">Membrane</keyword>
<keyword evidence="1" id="KW-1133">Transmembrane helix</keyword>
<reference evidence="2" key="3">
    <citation type="submission" date="2025-09" db="UniProtKB">
        <authorList>
            <consortium name="Ensembl"/>
        </authorList>
    </citation>
    <scope>IDENTIFICATION</scope>
</reference>
<keyword evidence="3" id="KW-1185">Reference proteome</keyword>
<evidence type="ECO:0000313" key="3">
    <source>
        <dbReference type="Proteomes" id="UP000008144"/>
    </source>
</evidence>